<dbReference type="Gene3D" id="2.40.240.50">
    <property type="entry name" value="Barwin-like endoglucanases"/>
    <property type="match status" value="1"/>
</dbReference>
<dbReference type="GO" id="GO:0019867">
    <property type="term" value="C:outer membrane"/>
    <property type="evidence" value="ECO:0007669"/>
    <property type="project" value="InterPro"/>
</dbReference>
<accession>A0A7W6EA70</accession>
<dbReference type="EC" id="4.2.2.n1" evidence="2"/>
<dbReference type="PANTHER" id="PTHR30124">
    <property type="entry name" value="MEMBRANE-BOUND LYTIC MUREIN TRANSGLYCOSYLASE A"/>
    <property type="match status" value="1"/>
</dbReference>
<comment type="caution">
    <text evidence="7">The sequence shown here is derived from an EMBL/GenBank/DDBJ whole genome shotgun (WGS) entry which is preliminary data.</text>
</comment>
<dbReference type="InterPro" id="IPR036908">
    <property type="entry name" value="RlpA-like_sf"/>
</dbReference>
<evidence type="ECO:0000256" key="5">
    <source>
        <dbReference type="ARBA" id="ARBA00030918"/>
    </source>
</evidence>
<dbReference type="SUPFAM" id="SSF50685">
    <property type="entry name" value="Barwin-like endoglucanases"/>
    <property type="match status" value="1"/>
</dbReference>
<organism evidence="7 8">
    <name type="scientific">Aureimonas pseudogalii</name>
    <dbReference type="NCBI Taxonomy" id="1744844"/>
    <lineage>
        <taxon>Bacteria</taxon>
        <taxon>Pseudomonadati</taxon>
        <taxon>Pseudomonadota</taxon>
        <taxon>Alphaproteobacteria</taxon>
        <taxon>Hyphomicrobiales</taxon>
        <taxon>Aurantimonadaceae</taxon>
        <taxon>Aureimonas</taxon>
    </lineage>
</organism>
<dbReference type="GO" id="GO:0004553">
    <property type="term" value="F:hydrolase activity, hydrolyzing O-glycosyl compounds"/>
    <property type="evidence" value="ECO:0007669"/>
    <property type="project" value="InterPro"/>
</dbReference>
<sequence length="377" mass="39905">MPPTDPFPAVTPLRFAELEGWPTLDVVPALAAFRRSAVASTTASPNGATVLAAPETRAPAAGGVSAALLDAAFQALVATPDPVSQTQARRFFEQAFEPVRVETPGFVTGYYEPLVAGSRERTDAFTVPLYVPPSDLVTVPPESEGAPGRFVQSLPDGSTRDYPDRATIEAGALAGRGLEIAWLADPIDAFFVHVQGSARLALPDGTTMRVGYAAKNGHRFTAIGRVLVQEGRLALEEADMAGLRRWLAAHPAEMRRVLDQNRSFIFFREMPDDEPEAGPIGGAGVALTPLASLAVDRLLHAYGTPILVEAPTLVVEGAPFRRLMVAQDTGSAIVGPARGDIFTGSGASAGALAGGIRHPARFTLLRPRENSVERADR</sequence>
<dbReference type="Gene3D" id="2.40.40.10">
    <property type="entry name" value="RlpA-like domain"/>
    <property type="match status" value="1"/>
</dbReference>
<dbReference type="Proteomes" id="UP000542776">
    <property type="component" value="Unassembled WGS sequence"/>
</dbReference>
<dbReference type="GO" id="GO:0071555">
    <property type="term" value="P:cell wall organization"/>
    <property type="evidence" value="ECO:0007669"/>
    <property type="project" value="UniProtKB-KW"/>
</dbReference>
<evidence type="ECO:0000256" key="1">
    <source>
        <dbReference type="ARBA" id="ARBA00001420"/>
    </source>
</evidence>
<name>A0A7W6EA70_9HYPH</name>
<dbReference type="CDD" id="cd14485">
    <property type="entry name" value="mltA_like_LT_A"/>
    <property type="match status" value="1"/>
</dbReference>
<dbReference type="SMART" id="SM00925">
    <property type="entry name" value="MltA"/>
    <property type="match status" value="1"/>
</dbReference>
<dbReference type="PANTHER" id="PTHR30124:SF0">
    <property type="entry name" value="MEMBRANE-BOUND LYTIC MUREIN TRANSGLYCOSYLASE A"/>
    <property type="match status" value="1"/>
</dbReference>
<evidence type="ECO:0000256" key="4">
    <source>
        <dbReference type="ARBA" id="ARBA00023316"/>
    </source>
</evidence>
<feature type="domain" description="Lytic transglycosylase MltA" evidence="6">
    <location>
        <begin position="114"/>
        <end position="268"/>
    </location>
</feature>
<dbReference type="GO" id="GO:0008933">
    <property type="term" value="F:peptidoglycan lytic transglycosylase activity"/>
    <property type="evidence" value="ECO:0007669"/>
    <property type="project" value="TreeGrafter"/>
</dbReference>
<comment type="catalytic activity">
    <reaction evidence="1">
        <text>Exolytic cleavage of the (1-&gt;4)-beta-glycosidic linkage between N-acetylmuramic acid (MurNAc) and N-acetylglucosamine (GlcNAc) residues in peptidoglycan, from either the reducing or the non-reducing ends of the peptidoglycan chains, with concomitant formation of a 1,6-anhydrobond in the MurNAc residue.</text>
        <dbReference type="EC" id="4.2.2.n1"/>
    </reaction>
</comment>
<dbReference type="InterPro" id="IPR005300">
    <property type="entry name" value="MltA_B"/>
</dbReference>
<dbReference type="InterPro" id="IPR026044">
    <property type="entry name" value="MltA"/>
</dbReference>
<dbReference type="EMBL" id="JACIEK010000002">
    <property type="protein sequence ID" value="MBB3997568.1"/>
    <property type="molecule type" value="Genomic_DNA"/>
</dbReference>
<evidence type="ECO:0000259" key="6">
    <source>
        <dbReference type="SMART" id="SM00925"/>
    </source>
</evidence>
<evidence type="ECO:0000256" key="3">
    <source>
        <dbReference type="ARBA" id="ARBA00023239"/>
    </source>
</evidence>
<keyword evidence="8" id="KW-1185">Reference proteome</keyword>
<dbReference type="PIRSF" id="PIRSF019422">
    <property type="entry name" value="MltA"/>
    <property type="match status" value="1"/>
</dbReference>
<protein>
    <recommendedName>
        <fullName evidence="2">peptidoglycan lytic exotransglycosylase</fullName>
        <ecNumber evidence="2">4.2.2.n1</ecNumber>
    </recommendedName>
    <alternativeName>
        <fullName evidence="5">Murein hydrolase A</fullName>
    </alternativeName>
</protein>
<evidence type="ECO:0000313" key="7">
    <source>
        <dbReference type="EMBL" id="MBB3997568.1"/>
    </source>
</evidence>
<proteinExistence type="predicted"/>
<keyword evidence="4" id="KW-0961">Cell wall biogenesis/degradation</keyword>
<keyword evidence="3" id="KW-0456">Lyase</keyword>
<gene>
    <name evidence="7" type="ORF">GGR04_001404</name>
</gene>
<dbReference type="CDD" id="cd14668">
    <property type="entry name" value="mlta_B"/>
    <property type="match status" value="1"/>
</dbReference>
<reference evidence="7 8" key="1">
    <citation type="submission" date="2020-08" db="EMBL/GenBank/DDBJ databases">
        <title>Genomic Encyclopedia of Type Strains, Phase IV (KMG-IV): sequencing the most valuable type-strain genomes for metagenomic binning, comparative biology and taxonomic classification.</title>
        <authorList>
            <person name="Goeker M."/>
        </authorList>
    </citation>
    <scope>NUCLEOTIDE SEQUENCE [LARGE SCALE GENOMIC DNA]</scope>
    <source>
        <strain evidence="7 8">DSM 102238</strain>
    </source>
</reference>
<dbReference type="RefSeq" id="WP_312857417.1">
    <property type="nucleotide sequence ID" value="NZ_JACIEK010000002.1"/>
</dbReference>
<dbReference type="Pfam" id="PF03562">
    <property type="entry name" value="MltA"/>
    <property type="match status" value="1"/>
</dbReference>
<evidence type="ECO:0000313" key="8">
    <source>
        <dbReference type="Proteomes" id="UP000542776"/>
    </source>
</evidence>
<dbReference type="GO" id="GO:0009254">
    <property type="term" value="P:peptidoglycan turnover"/>
    <property type="evidence" value="ECO:0007669"/>
    <property type="project" value="InterPro"/>
</dbReference>
<dbReference type="AlphaFoldDB" id="A0A7W6EA70"/>
<dbReference type="InterPro" id="IPR010611">
    <property type="entry name" value="3D_dom"/>
</dbReference>
<dbReference type="Pfam" id="PF06725">
    <property type="entry name" value="3D"/>
    <property type="match status" value="1"/>
</dbReference>
<dbReference type="GO" id="GO:0009253">
    <property type="term" value="P:peptidoglycan catabolic process"/>
    <property type="evidence" value="ECO:0007669"/>
    <property type="project" value="TreeGrafter"/>
</dbReference>
<evidence type="ECO:0000256" key="2">
    <source>
        <dbReference type="ARBA" id="ARBA00012587"/>
    </source>
</evidence>